<protein>
    <submittedName>
        <fullName evidence="2">Uncharacterized protein</fullName>
    </submittedName>
</protein>
<evidence type="ECO:0000313" key="2">
    <source>
        <dbReference type="EMBL" id="ROR83041.1"/>
    </source>
</evidence>
<keyword evidence="1" id="KW-0812">Transmembrane</keyword>
<gene>
    <name evidence="2" type="ORF">EDD42_3143</name>
</gene>
<proteinExistence type="predicted"/>
<name>A0A3N2C6B5_9MICO</name>
<reference evidence="2 3" key="1">
    <citation type="submission" date="2018-11" db="EMBL/GenBank/DDBJ databases">
        <title>Sequencing the genomes of 1000 actinobacteria strains.</title>
        <authorList>
            <person name="Klenk H.-P."/>
        </authorList>
    </citation>
    <scope>NUCLEOTIDE SEQUENCE [LARGE SCALE GENOMIC DNA]</scope>
    <source>
        <strain evidence="2 3">DSM 14012</strain>
    </source>
</reference>
<dbReference type="AlphaFoldDB" id="A0A3N2C6B5"/>
<dbReference type="EMBL" id="RKHL01000001">
    <property type="protein sequence ID" value="ROR83041.1"/>
    <property type="molecule type" value="Genomic_DNA"/>
</dbReference>
<keyword evidence="1" id="KW-0472">Membrane</keyword>
<evidence type="ECO:0000256" key="1">
    <source>
        <dbReference type="SAM" id="Phobius"/>
    </source>
</evidence>
<feature type="transmembrane region" description="Helical" evidence="1">
    <location>
        <begin position="128"/>
        <end position="154"/>
    </location>
</feature>
<comment type="caution">
    <text evidence="2">The sequence shown here is derived from an EMBL/GenBank/DDBJ whole genome shotgun (WGS) entry which is preliminary data.</text>
</comment>
<sequence length="164" mass="18113">MDIKNEDDLRKRLGIDSWRNLSKDKLLAFVSEMPNMSKEVALKAIEQFPDFRSLVVDSLTQVQAQAAHAVDVNWKSQKKVHKALADYRKALERELDRENLTTEDRFAILGLFQKAIDQESAKDSEHKAFVFGIIGTVAKVAAVGLVAAVAVLGVSTKIGDDSAS</sequence>
<accession>A0A3N2C6B5</accession>
<dbReference type="Proteomes" id="UP000266915">
    <property type="component" value="Unassembled WGS sequence"/>
</dbReference>
<keyword evidence="1" id="KW-1133">Transmembrane helix</keyword>
<keyword evidence="3" id="KW-1185">Reference proteome</keyword>
<dbReference type="RefSeq" id="WP_085513845.1">
    <property type="nucleotide sequence ID" value="NZ_FXAP01000006.1"/>
</dbReference>
<evidence type="ECO:0000313" key="3">
    <source>
        <dbReference type="Proteomes" id="UP000266915"/>
    </source>
</evidence>
<organism evidence="2 3">
    <name type="scientific">Plantibacter flavus</name>
    <dbReference type="NCBI Taxonomy" id="150123"/>
    <lineage>
        <taxon>Bacteria</taxon>
        <taxon>Bacillati</taxon>
        <taxon>Actinomycetota</taxon>
        <taxon>Actinomycetes</taxon>
        <taxon>Micrococcales</taxon>
        <taxon>Microbacteriaceae</taxon>
        <taxon>Plantibacter</taxon>
    </lineage>
</organism>